<organism evidence="2 3">
    <name type="scientific">Channa striata</name>
    <name type="common">Snakehead murrel</name>
    <name type="synonym">Ophicephalus striatus</name>
    <dbReference type="NCBI Taxonomy" id="64152"/>
    <lineage>
        <taxon>Eukaryota</taxon>
        <taxon>Metazoa</taxon>
        <taxon>Chordata</taxon>
        <taxon>Craniata</taxon>
        <taxon>Vertebrata</taxon>
        <taxon>Euteleostomi</taxon>
        <taxon>Actinopterygii</taxon>
        <taxon>Neopterygii</taxon>
        <taxon>Teleostei</taxon>
        <taxon>Neoteleostei</taxon>
        <taxon>Acanthomorphata</taxon>
        <taxon>Anabantaria</taxon>
        <taxon>Anabantiformes</taxon>
        <taxon>Channoidei</taxon>
        <taxon>Channidae</taxon>
        <taxon>Channa</taxon>
    </lineage>
</organism>
<feature type="region of interest" description="Disordered" evidence="1">
    <location>
        <begin position="54"/>
        <end position="95"/>
    </location>
</feature>
<reference evidence="2" key="1">
    <citation type="submission" date="2023-07" db="EMBL/GenBank/DDBJ databases">
        <title>Chromosome-level Genome Assembly of Striped Snakehead (Channa striata).</title>
        <authorList>
            <person name="Liu H."/>
        </authorList>
    </citation>
    <scope>NUCLEOTIDE SEQUENCE</scope>
    <source>
        <strain evidence="2">Gz</strain>
        <tissue evidence="2">Muscle</tissue>
    </source>
</reference>
<protein>
    <submittedName>
        <fullName evidence="2">Uncharacterized protein</fullName>
    </submittedName>
</protein>
<dbReference type="Proteomes" id="UP001187415">
    <property type="component" value="Unassembled WGS sequence"/>
</dbReference>
<evidence type="ECO:0000313" key="2">
    <source>
        <dbReference type="EMBL" id="KAK2857067.1"/>
    </source>
</evidence>
<sequence length="95" mass="10013">MHVSPASRPLRAAPSSPLCFALIEAQAAPGHVRLSLFFLCDILPPHLCLSSVPPSKAARGPGLIPSRTPGQLTSSWGLKVGPSPNKQERRSRAPA</sequence>
<dbReference type="AlphaFoldDB" id="A0AA88T7P5"/>
<accession>A0AA88T7P5</accession>
<feature type="compositionally biased region" description="Basic and acidic residues" evidence="1">
    <location>
        <begin position="86"/>
        <end position="95"/>
    </location>
</feature>
<comment type="caution">
    <text evidence="2">The sequence shown here is derived from an EMBL/GenBank/DDBJ whole genome shotgun (WGS) entry which is preliminary data.</text>
</comment>
<gene>
    <name evidence="2" type="ORF">Q5P01_005802</name>
</gene>
<evidence type="ECO:0000256" key="1">
    <source>
        <dbReference type="SAM" id="MobiDB-lite"/>
    </source>
</evidence>
<proteinExistence type="predicted"/>
<dbReference type="EMBL" id="JAUPFM010000003">
    <property type="protein sequence ID" value="KAK2857067.1"/>
    <property type="molecule type" value="Genomic_DNA"/>
</dbReference>
<keyword evidence="3" id="KW-1185">Reference proteome</keyword>
<evidence type="ECO:0000313" key="3">
    <source>
        <dbReference type="Proteomes" id="UP001187415"/>
    </source>
</evidence>
<name>A0AA88T7P5_CHASR</name>